<evidence type="ECO:0000259" key="2">
    <source>
        <dbReference type="SMART" id="SM00062"/>
    </source>
</evidence>
<dbReference type="SMART" id="SM00062">
    <property type="entry name" value="PBPb"/>
    <property type="match status" value="1"/>
</dbReference>
<dbReference type="InterPro" id="IPR015168">
    <property type="entry name" value="SsuA/THI5"/>
</dbReference>
<gene>
    <name evidence="3" type="ORF">PMPD1_1942</name>
</gene>
<evidence type="ECO:0000313" key="4">
    <source>
        <dbReference type="Proteomes" id="UP000505325"/>
    </source>
</evidence>
<dbReference type="Gene3D" id="3.40.190.10">
    <property type="entry name" value="Periplasmic binding protein-like II"/>
    <property type="match status" value="2"/>
</dbReference>
<dbReference type="InterPro" id="IPR001638">
    <property type="entry name" value="Solute-binding_3/MltF_N"/>
</dbReference>
<dbReference type="SUPFAM" id="SSF53850">
    <property type="entry name" value="Periplasmic binding protein-like II"/>
    <property type="match status" value="1"/>
</dbReference>
<dbReference type="Pfam" id="PF09084">
    <property type="entry name" value="NMT1"/>
    <property type="match status" value="1"/>
</dbReference>
<dbReference type="EMBL" id="CP054212">
    <property type="protein sequence ID" value="QKJ86891.1"/>
    <property type="molecule type" value="Genomic_DNA"/>
</dbReference>
<accession>A0A6M8UD73</accession>
<feature type="domain" description="Solute-binding protein family 3/N-terminal" evidence="2">
    <location>
        <begin position="2"/>
        <end position="219"/>
    </location>
</feature>
<keyword evidence="4" id="KW-1185">Reference proteome</keyword>
<evidence type="ECO:0000256" key="1">
    <source>
        <dbReference type="ARBA" id="ARBA00010742"/>
    </source>
</evidence>
<reference evidence="3 4" key="1">
    <citation type="submission" date="2020-06" db="EMBL/GenBank/DDBJ databases">
        <title>Genome sequence of Paramixta manurensis strain PD-1.</title>
        <authorList>
            <person name="Lee C.W."/>
            <person name="Kim J."/>
        </authorList>
    </citation>
    <scope>NUCLEOTIDE SEQUENCE [LARGE SCALE GENOMIC DNA]</scope>
    <source>
        <strain evidence="3 4">PD-1</strain>
    </source>
</reference>
<protein>
    <submittedName>
        <fullName evidence="3">Sulfonate transport system substrate-binding protein</fullName>
    </submittedName>
</protein>
<organism evidence="3 4">
    <name type="scientific">Paramixta manurensis</name>
    <dbReference type="NCBI Taxonomy" id="2740817"/>
    <lineage>
        <taxon>Bacteria</taxon>
        <taxon>Pseudomonadati</taxon>
        <taxon>Pseudomonadota</taxon>
        <taxon>Gammaproteobacteria</taxon>
        <taxon>Enterobacterales</taxon>
        <taxon>Erwiniaceae</taxon>
        <taxon>Paramixta</taxon>
    </lineage>
</organism>
<sequence>MKIRIGAHPSNLTLTALTHYQPLQQLLLDAGFEPEFLWYPEGKMMHQLAVSGKVNVIGTGTTRAVVAQAEQVQLAYIGASRPRRSWSAILVTENAPIRRAEDLAGKRIGFIEGSFQTYFLLATLEQVGLKYADIVPVNLLPGASLAALQAGEVDAWIAMDPYLSAALAGGGLRKIQDCGDVIANRSVFWVLPEVVAAGEGKVRALFDALVATDAWIGAHLTEAGELFARVIANGLTPEEWTRGLHGREWGISAPDEQLFAEQQAEGDLLFRHGLLAHKIDINATRLPFQLDAVEV</sequence>
<dbReference type="Proteomes" id="UP000505325">
    <property type="component" value="Chromosome"/>
</dbReference>
<dbReference type="PANTHER" id="PTHR30024:SF42">
    <property type="entry name" value="ALIPHATIC SULFONATES-BINDING PROTEIN-RELATED"/>
    <property type="match status" value="1"/>
</dbReference>
<comment type="similarity">
    <text evidence="1">Belongs to the bacterial solute-binding protein SsuA/TauA family.</text>
</comment>
<name>A0A6M8UD73_9GAMM</name>
<dbReference type="RefSeq" id="WP_173633872.1">
    <property type="nucleotide sequence ID" value="NZ_CP054212.1"/>
</dbReference>
<dbReference type="KEGG" id="pmak:PMPD1_1942"/>
<dbReference type="PANTHER" id="PTHR30024">
    <property type="entry name" value="ALIPHATIC SULFONATES-BINDING PROTEIN-RELATED"/>
    <property type="match status" value="1"/>
</dbReference>
<evidence type="ECO:0000313" key="3">
    <source>
        <dbReference type="EMBL" id="QKJ86891.1"/>
    </source>
</evidence>
<dbReference type="AlphaFoldDB" id="A0A6M8UD73"/>
<proteinExistence type="inferred from homology"/>